<keyword evidence="2" id="KW-0560">Oxidoreductase</keyword>
<dbReference type="SUPFAM" id="SSF50475">
    <property type="entry name" value="FMN-binding split barrel"/>
    <property type="match status" value="1"/>
</dbReference>
<dbReference type="Proteomes" id="UP000189464">
    <property type="component" value="Chromosome"/>
</dbReference>
<proteinExistence type="inferred from homology"/>
<dbReference type="OrthoDB" id="9799749at2"/>
<gene>
    <name evidence="4" type="ORF">B0537_05960</name>
</gene>
<dbReference type="Gene3D" id="2.30.110.10">
    <property type="entry name" value="Electron Transport, Fmn-binding Protein, Chain A"/>
    <property type="match status" value="1"/>
</dbReference>
<dbReference type="InterPro" id="IPR012349">
    <property type="entry name" value="Split_barrel_FMN-bd"/>
</dbReference>
<accession>A0A1S6IV62</accession>
<dbReference type="InterPro" id="IPR002563">
    <property type="entry name" value="Flavin_Rdtase-like_dom"/>
</dbReference>
<dbReference type="Pfam" id="PF01613">
    <property type="entry name" value="Flavin_Reduct"/>
    <property type="match status" value="1"/>
</dbReference>
<dbReference type="SUPFAM" id="SSF57802">
    <property type="entry name" value="Rubredoxin-like"/>
    <property type="match status" value="1"/>
</dbReference>
<dbReference type="STRING" id="1833852.B0537_05960"/>
<dbReference type="GO" id="GO:0010181">
    <property type="term" value="F:FMN binding"/>
    <property type="evidence" value="ECO:0007669"/>
    <property type="project" value="InterPro"/>
</dbReference>
<dbReference type="EMBL" id="CP019698">
    <property type="protein sequence ID" value="AQS58669.1"/>
    <property type="molecule type" value="Genomic_DNA"/>
</dbReference>
<dbReference type="GO" id="GO:0042602">
    <property type="term" value="F:riboflavin reductase (NADPH) activity"/>
    <property type="evidence" value="ECO:0007669"/>
    <property type="project" value="TreeGrafter"/>
</dbReference>
<comment type="similarity">
    <text evidence="1">Belongs to the non-flavoprotein flavin reductase family.</text>
</comment>
<sequence length="210" mass="23241">MANKGIVYIWKCMVCGAKHYGKNPPASCKKCSCEANRYVLVPKSSQGNEEWELQNYLGLPGLNNLLYLIGTSRKGIPNAMCCSSVTQISFGPPLVAVAINKNTLTHDNIKETGVFSLMPLGRSQTKLAHHFGRNSGRQMDKFVDYKYQPTSTGCPIIEGCDSYYHCQVDHHTTIELASHTLFVAQILEAVVKASEPPLTYLDYTREMSGS</sequence>
<organism evidence="4 5">
    <name type="scientific">Desulforamulus ferrireducens</name>
    <dbReference type="NCBI Taxonomy" id="1833852"/>
    <lineage>
        <taxon>Bacteria</taxon>
        <taxon>Bacillati</taxon>
        <taxon>Bacillota</taxon>
        <taxon>Clostridia</taxon>
        <taxon>Eubacteriales</taxon>
        <taxon>Peptococcaceae</taxon>
        <taxon>Desulforamulus</taxon>
    </lineage>
</organism>
<dbReference type="SMART" id="SM00903">
    <property type="entry name" value="Flavin_Reduct"/>
    <property type="match status" value="1"/>
</dbReference>
<keyword evidence="5" id="KW-1185">Reference proteome</keyword>
<dbReference type="PANTHER" id="PTHR30466">
    <property type="entry name" value="FLAVIN REDUCTASE"/>
    <property type="match status" value="1"/>
</dbReference>
<evidence type="ECO:0000256" key="1">
    <source>
        <dbReference type="ARBA" id="ARBA00008898"/>
    </source>
</evidence>
<dbReference type="InterPro" id="IPR050268">
    <property type="entry name" value="NADH-dep_flavin_reductase"/>
</dbReference>
<dbReference type="AlphaFoldDB" id="A0A1S6IV62"/>
<dbReference type="RefSeq" id="WP_077713630.1">
    <property type="nucleotide sequence ID" value="NZ_CP019698.1"/>
</dbReference>
<evidence type="ECO:0000313" key="4">
    <source>
        <dbReference type="EMBL" id="AQS58669.1"/>
    </source>
</evidence>
<name>A0A1S6IV62_9FIRM</name>
<dbReference type="KEGG" id="dfg:B0537_05960"/>
<evidence type="ECO:0000313" key="5">
    <source>
        <dbReference type="Proteomes" id="UP000189464"/>
    </source>
</evidence>
<evidence type="ECO:0000256" key="2">
    <source>
        <dbReference type="ARBA" id="ARBA00023002"/>
    </source>
</evidence>
<reference evidence="4 5" key="1">
    <citation type="journal article" date="2016" name="Int. J. Syst. Evol. Microbiol.">
        <title>Desulfotomaculum ferrireducens sp. nov., a moderately thermophilic sulfate-reducing and dissimilatory Fe(III)-reducing bacterium isolated from compost.</title>
        <authorList>
            <person name="Yang G."/>
            <person name="Guo J."/>
            <person name="Zhuang L."/>
            <person name="Yuan Y."/>
            <person name="Zhou S."/>
        </authorList>
    </citation>
    <scope>NUCLEOTIDE SEQUENCE [LARGE SCALE GENOMIC DNA]</scope>
    <source>
        <strain evidence="4 5">GSS09</strain>
    </source>
</reference>
<feature type="domain" description="Flavin reductase like" evidence="3">
    <location>
        <begin position="59"/>
        <end position="205"/>
    </location>
</feature>
<protein>
    <submittedName>
        <fullName evidence="4">Flavin reductase</fullName>
    </submittedName>
</protein>
<dbReference type="PANTHER" id="PTHR30466:SF11">
    <property type="entry name" value="FLAVIN-DEPENDENT MONOOXYGENASE, REDUCTASE SUBUNIT HSAB"/>
    <property type="match status" value="1"/>
</dbReference>
<evidence type="ECO:0000259" key="3">
    <source>
        <dbReference type="SMART" id="SM00903"/>
    </source>
</evidence>